<evidence type="ECO:0000313" key="4">
    <source>
        <dbReference type="EMBL" id="NKX51325.1"/>
    </source>
</evidence>
<proteinExistence type="predicted"/>
<keyword evidence="5" id="KW-1185">Reference proteome</keyword>
<feature type="non-terminal residue" evidence="4">
    <location>
        <position position="355"/>
    </location>
</feature>
<dbReference type="EMBL" id="JAAZSR010000208">
    <property type="protein sequence ID" value="NKX51325.1"/>
    <property type="molecule type" value="Genomic_DNA"/>
</dbReference>
<dbReference type="PANTHER" id="PTHR30388:SF4">
    <property type="entry name" value="MOLYBDENUM COFACTOR INSERTION CHAPERONE PAOD"/>
    <property type="match status" value="1"/>
</dbReference>
<sequence length="355" mass="36781">MLQLLPACADWLAGGRPFAVATIIAARGSTPRPVGTAMAVDGAGEVRGSLSGGCIEAEVYECCREVLDTGVPLRRRFGYSDAEAFAVGLTCGGELEVHVQRLQGPDPQLLALARTGTGALVWDLAAPRPRPVAAAGEDPHVSALAEAGQSGLVRGCARSELFVAASLPAPRLLVFGANDFAAALLRQAALLGYGTTLCDARPVFATPARFPEAGRVVVDWPDRYLRAEQDAGRLDGRTAVCVLTHDARFDLPLLELALGLPLAYVGAMGSRRTHEERAAALRRRGVPGAALARLHSPIGLDLGGATPAEVALSVLAEIVAARNGRTAVLPLGRVSGPLHGPAPAPPPDRAGPRPS</sequence>
<dbReference type="InterPro" id="IPR027051">
    <property type="entry name" value="XdhC_Rossmann_dom"/>
</dbReference>
<evidence type="ECO:0000313" key="5">
    <source>
        <dbReference type="Proteomes" id="UP000523795"/>
    </source>
</evidence>
<feature type="domain" description="XdhC- CoxI" evidence="2">
    <location>
        <begin position="11"/>
        <end position="78"/>
    </location>
</feature>
<evidence type="ECO:0000259" key="3">
    <source>
        <dbReference type="Pfam" id="PF13478"/>
    </source>
</evidence>
<dbReference type="InterPro" id="IPR052698">
    <property type="entry name" value="MoCofactor_Util/Proc"/>
</dbReference>
<name>A0ABX1JPS6_9MICC</name>
<protein>
    <submittedName>
        <fullName evidence="4">XdhC family protein</fullName>
    </submittedName>
</protein>
<dbReference type="PANTHER" id="PTHR30388">
    <property type="entry name" value="ALDEHYDE OXIDOREDUCTASE MOLYBDENUM COFACTOR ASSEMBLY PROTEIN"/>
    <property type="match status" value="1"/>
</dbReference>
<dbReference type="Pfam" id="PF13478">
    <property type="entry name" value="XdhC_C"/>
    <property type="match status" value="1"/>
</dbReference>
<dbReference type="Pfam" id="PF02625">
    <property type="entry name" value="XdhC_CoxI"/>
    <property type="match status" value="1"/>
</dbReference>
<feature type="domain" description="XdhC Rossmann" evidence="3">
    <location>
        <begin position="172"/>
        <end position="318"/>
    </location>
</feature>
<dbReference type="Gene3D" id="3.40.50.720">
    <property type="entry name" value="NAD(P)-binding Rossmann-like Domain"/>
    <property type="match status" value="1"/>
</dbReference>
<feature type="compositionally biased region" description="Pro residues" evidence="1">
    <location>
        <begin position="340"/>
        <end position="355"/>
    </location>
</feature>
<evidence type="ECO:0000259" key="2">
    <source>
        <dbReference type="Pfam" id="PF02625"/>
    </source>
</evidence>
<evidence type="ECO:0000256" key="1">
    <source>
        <dbReference type="SAM" id="MobiDB-lite"/>
    </source>
</evidence>
<gene>
    <name evidence="4" type="ORF">HER39_12255</name>
</gene>
<reference evidence="4 5" key="1">
    <citation type="submission" date="2020-04" db="EMBL/GenBank/DDBJ databases">
        <authorList>
            <person name="Liu S."/>
        </authorList>
    </citation>
    <scope>NUCLEOTIDE SEQUENCE [LARGE SCALE GENOMIC DNA]</scope>
    <source>
        <strain evidence="4 5">CGMCC 1.15091</strain>
    </source>
</reference>
<comment type="caution">
    <text evidence="4">The sequence shown here is derived from an EMBL/GenBank/DDBJ whole genome shotgun (WGS) entry which is preliminary data.</text>
</comment>
<dbReference type="InterPro" id="IPR003777">
    <property type="entry name" value="XdhC_CoxI"/>
</dbReference>
<feature type="region of interest" description="Disordered" evidence="1">
    <location>
        <begin position="332"/>
        <end position="355"/>
    </location>
</feature>
<dbReference type="Proteomes" id="UP000523795">
    <property type="component" value="Unassembled WGS sequence"/>
</dbReference>
<accession>A0ABX1JPS6</accession>
<organism evidence="4 5">
    <name type="scientific">Arthrobacter deserti</name>
    <dbReference type="NCBI Taxonomy" id="1742687"/>
    <lineage>
        <taxon>Bacteria</taxon>
        <taxon>Bacillati</taxon>
        <taxon>Actinomycetota</taxon>
        <taxon>Actinomycetes</taxon>
        <taxon>Micrococcales</taxon>
        <taxon>Micrococcaceae</taxon>
        <taxon>Arthrobacter</taxon>
    </lineage>
</organism>